<dbReference type="Pfam" id="PF01352">
    <property type="entry name" value="KRAB"/>
    <property type="match status" value="1"/>
</dbReference>
<dbReference type="EMBL" id="JAIQCJ010001396">
    <property type="protein sequence ID" value="KAJ8789817.1"/>
    <property type="molecule type" value="Genomic_DNA"/>
</dbReference>
<dbReference type="InterPro" id="IPR001909">
    <property type="entry name" value="KRAB"/>
</dbReference>
<reference evidence="2 3" key="1">
    <citation type="submission" date="2022-11" db="EMBL/GenBank/DDBJ databases">
        <title>Whole genome sequence of Eschrichtius robustus ER-17-0199.</title>
        <authorList>
            <person name="Bruniche-Olsen A."/>
            <person name="Black A.N."/>
            <person name="Fields C.J."/>
            <person name="Walden K."/>
            <person name="Dewoody J.A."/>
        </authorList>
    </citation>
    <scope>NUCLEOTIDE SEQUENCE [LARGE SCALE GENOMIC DNA]</scope>
    <source>
        <strain evidence="2">ER-17-0199</strain>
        <tissue evidence="2">Blubber</tissue>
    </source>
</reference>
<evidence type="ECO:0000313" key="2">
    <source>
        <dbReference type="EMBL" id="KAJ8789817.1"/>
    </source>
</evidence>
<keyword evidence="3" id="KW-1185">Reference proteome</keyword>
<dbReference type="PROSITE" id="PS50805">
    <property type="entry name" value="KRAB"/>
    <property type="match status" value="1"/>
</dbReference>
<sequence length="113" mass="13118">MPGRGGRGKNWSLEWLFLRYELSSWPLSENIFSFQEWLTFEDVAIRFSQEEWECLDPAQRALYRDVMVETYRNLISLGEDNFPPQLGFAFASSPLCVLGGPVSFDLKSLWTQT</sequence>
<comment type="caution">
    <text evidence="2">The sequence shown here is derived from an EMBL/GenBank/DDBJ whole genome shotgun (WGS) entry which is preliminary data.</text>
</comment>
<gene>
    <name evidence="2" type="ORF">J1605_021775</name>
</gene>
<dbReference type="PANTHER" id="PTHR23232:SF158">
    <property type="entry name" value="KRAB DOMAIN-CONTAINING PROTEIN 5"/>
    <property type="match status" value="1"/>
</dbReference>
<dbReference type="SMART" id="SM00349">
    <property type="entry name" value="KRAB"/>
    <property type="match status" value="1"/>
</dbReference>
<proteinExistence type="predicted"/>
<feature type="domain" description="KRAB" evidence="1">
    <location>
        <begin position="38"/>
        <end position="113"/>
    </location>
</feature>
<dbReference type="InterPro" id="IPR050169">
    <property type="entry name" value="Krueppel_C2H2_ZnF"/>
</dbReference>
<dbReference type="AlphaFoldDB" id="A0AB34HF82"/>
<dbReference type="InterPro" id="IPR036051">
    <property type="entry name" value="KRAB_dom_sf"/>
</dbReference>
<accession>A0AB34HF82</accession>
<dbReference type="Proteomes" id="UP001159641">
    <property type="component" value="Unassembled WGS sequence"/>
</dbReference>
<dbReference type="PANTHER" id="PTHR23232">
    <property type="entry name" value="KRAB DOMAIN C2H2 ZINC FINGER"/>
    <property type="match status" value="1"/>
</dbReference>
<protein>
    <recommendedName>
        <fullName evidence="1">KRAB domain-containing protein</fullName>
    </recommendedName>
</protein>
<dbReference type="Gene3D" id="6.10.140.140">
    <property type="match status" value="1"/>
</dbReference>
<evidence type="ECO:0000259" key="1">
    <source>
        <dbReference type="PROSITE" id="PS50805"/>
    </source>
</evidence>
<name>A0AB34HF82_ESCRO</name>
<dbReference type="CDD" id="cd07765">
    <property type="entry name" value="KRAB_A-box"/>
    <property type="match status" value="1"/>
</dbReference>
<evidence type="ECO:0000313" key="3">
    <source>
        <dbReference type="Proteomes" id="UP001159641"/>
    </source>
</evidence>
<dbReference type="GO" id="GO:0006355">
    <property type="term" value="P:regulation of DNA-templated transcription"/>
    <property type="evidence" value="ECO:0007669"/>
    <property type="project" value="InterPro"/>
</dbReference>
<organism evidence="2 3">
    <name type="scientific">Eschrichtius robustus</name>
    <name type="common">California gray whale</name>
    <name type="synonym">Eschrichtius gibbosus</name>
    <dbReference type="NCBI Taxonomy" id="9764"/>
    <lineage>
        <taxon>Eukaryota</taxon>
        <taxon>Metazoa</taxon>
        <taxon>Chordata</taxon>
        <taxon>Craniata</taxon>
        <taxon>Vertebrata</taxon>
        <taxon>Euteleostomi</taxon>
        <taxon>Mammalia</taxon>
        <taxon>Eutheria</taxon>
        <taxon>Laurasiatheria</taxon>
        <taxon>Artiodactyla</taxon>
        <taxon>Whippomorpha</taxon>
        <taxon>Cetacea</taxon>
        <taxon>Mysticeti</taxon>
        <taxon>Eschrichtiidae</taxon>
        <taxon>Eschrichtius</taxon>
    </lineage>
</organism>
<dbReference type="SUPFAM" id="SSF109640">
    <property type="entry name" value="KRAB domain (Kruppel-associated box)"/>
    <property type="match status" value="1"/>
</dbReference>